<dbReference type="GeneID" id="54488347"/>
<feature type="compositionally biased region" description="Polar residues" evidence="3">
    <location>
        <begin position="803"/>
        <end position="812"/>
    </location>
</feature>
<dbReference type="AlphaFoldDB" id="A0A6A6W2B4"/>
<proteinExistence type="inferred from homology"/>
<dbReference type="PANTHER" id="PTHR23083">
    <property type="entry name" value="TETRATRICOPEPTIDE REPEAT PROTEIN, TPR"/>
    <property type="match status" value="1"/>
</dbReference>
<dbReference type="InterPro" id="IPR019734">
    <property type="entry name" value="TPR_rpt"/>
</dbReference>
<comment type="similarity">
    <text evidence="2">Belongs to the YPP1 family.</text>
</comment>
<feature type="compositionally biased region" description="Polar residues" evidence="3">
    <location>
        <begin position="766"/>
        <end position="779"/>
    </location>
</feature>
<dbReference type="Proteomes" id="UP000799437">
    <property type="component" value="Unassembled WGS sequence"/>
</dbReference>
<dbReference type="PANTHER" id="PTHR23083:SF464">
    <property type="entry name" value="TETRATRICOPEPTIDE REPEAT DOMAIN 7, ISOFORM A"/>
    <property type="match status" value="1"/>
</dbReference>
<organism evidence="4 5">
    <name type="scientific">Pseudovirgaria hyperparasitica</name>
    <dbReference type="NCBI Taxonomy" id="470096"/>
    <lineage>
        <taxon>Eukaryota</taxon>
        <taxon>Fungi</taxon>
        <taxon>Dikarya</taxon>
        <taxon>Ascomycota</taxon>
        <taxon>Pezizomycotina</taxon>
        <taxon>Dothideomycetes</taxon>
        <taxon>Dothideomycetes incertae sedis</taxon>
        <taxon>Acrospermales</taxon>
        <taxon>Acrospermaceae</taxon>
        <taxon>Pseudovirgaria</taxon>
    </lineage>
</organism>
<dbReference type="Gene3D" id="1.25.40.10">
    <property type="entry name" value="Tetratricopeptide repeat domain"/>
    <property type="match status" value="1"/>
</dbReference>
<dbReference type="InterPro" id="IPR011990">
    <property type="entry name" value="TPR-like_helical_dom_sf"/>
</dbReference>
<reference evidence="4" key="1">
    <citation type="journal article" date="2020" name="Stud. Mycol.">
        <title>101 Dothideomycetes genomes: a test case for predicting lifestyles and emergence of pathogens.</title>
        <authorList>
            <person name="Haridas S."/>
            <person name="Albert R."/>
            <person name="Binder M."/>
            <person name="Bloem J."/>
            <person name="Labutti K."/>
            <person name="Salamov A."/>
            <person name="Andreopoulos B."/>
            <person name="Baker S."/>
            <person name="Barry K."/>
            <person name="Bills G."/>
            <person name="Bluhm B."/>
            <person name="Cannon C."/>
            <person name="Castanera R."/>
            <person name="Culley D."/>
            <person name="Daum C."/>
            <person name="Ezra D."/>
            <person name="Gonzalez J."/>
            <person name="Henrissat B."/>
            <person name="Kuo A."/>
            <person name="Liang C."/>
            <person name="Lipzen A."/>
            <person name="Lutzoni F."/>
            <person name="Magnuson J."/>
            <person name="Mondo S."/>
            <person name="Nolan M."/>
            <person name="Ohm R."/>
            <person name="Pangilinan J."/>
            <person name="Park H.-J."/>
            <person name="Ramirez L."/>
            <person name="Alfaro M."/>
            <person name="Sun H."/>
            <person name="Tritt A."/>
            <person name="Yoshinaga Y."/>
            <person name="Zwiers L.-H."/>
            <person name="Turgeon B."/>
            <person name="Goodwin S."/>
            <person name="Spatafora J."/>
            <person name="Crous P."/>
            <person name="Grigoriev I."/>
        </authorList>
    </citation>
    <scope>NUCLEOTIDE SEQUENCE</scope>
    <source>
        <strain evidence="4">CBS 121739</strain>
    </source>
</reference>
<comment type="function">
    <text evidence="1">Involved in endocytosis.</text>
</comment>
<keyword evidence="5" id="KW-1185">Reference proteome</keyword>
<feature type="region of interest" description="Disordered" evidence="3">
    <location>
        <begin position="719"/>
        <end position="739"/>
    </location>
</feature>
<feature type="compositionally biased region" description="Polar residues" evidence="3">
    <location>
        <begin position="720"/>
        <end position="731"/>
    </location>
</feature>
<gene>
    <name evidence="4" type="ORF">EJ05DRAFT_502650</name>
</gene>
<evidence type="ECO:0008006" key="6">
    <source>
        <dbReference type="Google" id="ProtNLM"/>
    </source>
</evidence>
<dbReference type="SUPFAM" id="SSF48452">
    <property type="entry name" value="TPR-like"/>
    <property type="match status" value="1"/>
</dbReference>
<sequence length="1191" mass="131558">MNHLLIWCQHPESEKAGRYIAQLDTARCSGHWSDVSELTRKVEKHAPHRKCLILTARAEAQIAAYNERRPATAASTSTTSLPKLIPTLITAIEEETEYKQDAFQANVCLGWMHSTLDEPGLAVARFPKDLIASYSQLKEEEQLTAWTSTCVVKGAYLKGISQERSSGAQGAIQTYSSILPFLSSIESISSTSSEFQRWTELLLSRLCLLSDQSLPSEQEVAADQALLAYRLWTRFFAQRAPTSTSTFKPLVSSRRRVLKAYYDSLSMILQKDLEHPAALAVIPENARLHQRAELKRVEALYETQLLQETQFPRATQSNNEVELWVDAVIDNWRVLCGPTWSDEELGEGGKPGVAREVLDILYRAAAKTFHSTQILRHLFSVHSYLAEFQLAFKAFDSYLDLVTRSKERTAKSGEEDLGLDKDDTIIRTAAEAIRVLCRFGTKNEAEKARTIAKTIEAWLRQSSPSGAPISPTHSRATTAESIEPIAESPLSPKVRALAFRAIGISQAQWARHTFEASARSTLQIDAVKNLRKALEPSFEAQNNLESQYALALVLAEMRDISGATRVVKNALSSKSQETALLPDGEIPDEQEADEDDFTRERKLMPFWHLLSLLLTARSEPQTAIKACEAAFEQFEDPEILFGAGDQYRSSHLNDMSPVDEKSLIATKGLVDSMESFEKEGILQIKMTQLALIEILDGATVAVDSSDELLSLFGRLYPDTTPGQRNLPTPQTVVPPKSSVGSVRHSIFRRHWASHTNAEKPIEGSMPVSSDTSTLHSRSAPTPAPAIRVTDEESRSKADVNHIFRTSSTNQAPHRSGSKLQKKKSASLHRQSSETAAPQPDSEPDLPNPNADYGRANSIASSKFRVQSGAESSGPHSVEGGPGQHIGILPHNMSHTAAPAPIGHVHQPPRQDVRLPSALPRSGVLSPEPRFPAIQERRHKTSLLSDIWLYIAELYSRAEQFDQSREAIAEAANLVQEFEAEVARNSSSSLATAEKGWGGGKSVDELWADVNATRGNVTQMQKRPHDALQHFEVSLSHYPYHPAAIVGLSSILLDIHSQIIPQEPQRSTGMLTPSISIGQKGATKTGSGNHEPKINDFHKHQVHLQAPSAANKATPSELNRLAARDRAYGLLSSLTKLGSGWDYSEAWYTLARAYEEGDQIEKAKEVLWWCVELQDAKPIRHWSVAGNGGTLL</sequence>
<evidence type="ECO:0000256" key="1">
    <source>
        <dbReference type="ARBA" id="ARBA00002550"/>
    </source>
</evidence>
<name>A0A6A6W2B4_9PEZI</name>
<feature type="region of interest" description="Disordered" evidence="3">
    <location>
        <begin position="753"/>
        <end position="911"/>
    </location>
</feature>
<dbReference type="InterPro" id="IPR051722">
    <property type="entry name" value="Endocytosis_PI4K-reg_protein"/>
</dbReference>
<evidence type="ECO:0000313" key="4">
    <source>
        <dbReference type="EMBL" id="KAF2756186.1"/>
    </source>
</evidence>
<dbReference type="OrthoDB" id="29013at2759"/>
<dbReference type="RefSeq" id="XP_033598637.1">
    <property type="nucleotide sequence ID" value="XM_033747293.1"/>
</dbReference>
<feature type="compositionally biased region" description="Polar residues" evidence="3">
    <location>
        <begin position="857"/>
        <end position="874"/>
    </location>
</feature>
<feature type="compositionally biased region" description="Basic residues" evidence="3">
    <location>
        <begin position="815"/>
        <end position="826"/>
    </location>
</feature>
<feature type="compositionally biased region" description="Basic and acidic residues" evidence="3">
    <location>
        <begin position="788"/>
        <end position="801"/>
    </location>
</feature>
<evidence type="ECO:0000313" key="5">
    <source>
        <dbReference type="Proteomes" id="UP000799437"/>
    </source>
</evidence>
<accession>A0A6A6W2B4</accession>
<evidence type="ECO:0000256" key="2">
    <source>
        <dbReference type="ARBA" id="ARBA00038251"/>
    </source>
</evidence>
<dbReference type="EMBL" id="ML996576">
    <property type="protein sequence ID" value="KAF2756186.1"/>
    <property type="molecule type" value="Genomic_DNA"/>
</dbReference>
<protein>
    <recommendedName>
        <fullName evidence="6">Filamentation protein-like protein</fullName>
    </recommendedName>
</protein>
<evidence type="ECO:0000256" key="3">
    <source>
        <dbReference type="SAM" id="MobiDB-lite"/>
    </source>
</evidence>
<dbReference type="SMART" id="SM00028">
    <property type="entry name" value="TPR"/>
    <property type="match status" value="4"/>
</dbReference>